<reference evidence="4 5" key="1">
    <citation type="journal article" date="2015" name="Genome Announc.">
        <title>Expanding the biotechnology potential of lactobacilli through comparative genomics of 213 strains and associated genera.</title>
        <authorList>
            <person name="Sun Z."/>
            <person name="Harris H.M."/>
            <person name="McCann A."/>
            <person name="Guo C."/>
            <person name="Argimon S."/>
            <person name="Zhang W."/>
            <person name="Yang X."/>
            <person name="Jeffery I.B."/>
            <person name="Cooney J.C."/>
            <person name="Kagawa T.F."/>
            <person name="Liu W."/>
            <person name="Song Y."/>
            <person name="Salvetti E."/>
            <person name="Wrobel A."/>
            <person name="Rasinkangas P."/>
            <person name="Parkhill J."/>
            <person name="Rea M.C."/>
            <person name="O'Sullivan O."/>
            <person name="Ritari J."/>
            <person name="Douillard F.P."/>
            <person name="Paul Ross R."/>
            <person name="Yang R."/>
            <person name="Briner A.E."/>
            <person name="Felis G.E."/>
            <person name="de Vos W.M."/>
            <person name="Barrangou R."/>
            <person name="Klaenhammer T.R."/>
            <person name="Caufield P.W."/>
            <person name="Cui Y."/>
            <person name="Zhang H."/>
            <person name="O'Toole P.W."/>
        </authorList>
    </citation>
    <scope>NUCLEOTIDE SEQUENCE [LARGE SCALE GENOMIC DNA]</scope>
    <source>
        <strain evidence="4 5">DSM 22698</strain>
    </source>
</reference>
<evidence type="ECO:0000256" key="2">
    <source>
        <dbReference type="PROSITE-ProRule" id="PRU00335"/>
    </source>
</evidence>
<dbReference type="InterPro" id="IPR009057">
    <property type="entry name" value="Homeodomain-like_sf"/>
</dbReference>
<feature type="domain" description="HTH tetR-type" evidence="3">
    <location>
        <begin position="1"/>
        <end position="46"/>
    </location>
</feature>
<dbReference type="Gene3D" id="1.10.357.10">
    <property type="entry name" value="Tetracycline Repressor, domain 2"/>
    <property type="match status" value="1"/>
</dbReference>
<proteinExistence type="predicted"/>
<keyword evidence="1 2" id="KW-0238">DNA-binding</keyword>
<dbReference type="AlphaFoldDB" id="A0A0R2CIU6"/>
<dbReference type="GO" id="GO:0003677">
    <property type="term" value="F:DNA binding"/>
    <property type="evidence" value="ECO:0007669"/>
    <property type="project" value="UniProtKB-UniRule"/>
</dbReference>
<gene>
    <name evidence="4" type="ORF">FD19_GL001134</name>
</gene>
<feature type="DNA-binding region" description="H-T-H motif" evidence="2">
    <location>
        <begin position="9"/>
        <end position="28"/>
    </location>
</feature>
<dbReference type="PROSITE" id="PS50977">
    <property type="entry name" value="HTH_TETR_2"/>
    <property type="match status" value="1"/>
</dbReference>
<accession>A0A0R2CIU6</accession>
<dbReference type="SUPFAM" id="SSF46689">
    <property type="entry name" value="Homeodomain-like"/>
    <property type="match status" value="1"/>
</dbReference>
<dbReference type="InterPro" id="IPR001647">
    <property type="entry name" value="HTH_TetR"/>
</dbReference>
<comment type="caution">
    <text evidence="4">The sequence shown here is derived from an EMBL/GenBank/DDBJ whole genome shotgun (WGS) entry which is preliminary data.</text>
</comment>
<sequence length="159" mass="18105">MRDGFEHTAISTIMRAAGLRRQTFYEYFDDKFAVAEWIIEDTLRDTIDQNFDYLRWEDILDLTGYELDAKKIIFRQLAEQREINFVGRLATHLEQLVRHVEPTNGGNGSTPVSAALLHTLCMGVAAEWNRQILGITTVDYEVVVAATVQAVQELGQRAT</sequence>
<protein>
    <recommendedName>
        <fullName evidence="3">HTH tetR-type domain-containing protein</fullName>
    </recommendedName>
</protein>
<dbReference type="EMBL" id="AYZK01000002">
    <property type="protein sequence ID" value="KRM87619.1"/>
    <property type="molecule type" value="Genomic_DNA"/>
</dbReference>
<evidence type="ECO:0000256" key="1">
    <source>
        <dbReference type="ARBA" id="ARBA00023125"/>
    </source>
</evidence>
<evidence type="ECO:0000259" key="3">
    <source>
        <dbReference type="PROSITE" id="PS50977"/>
    </source>
</evidence>
<dbReference type="Proteomes" id="UP000051789">
    <property type="component" value="Unassembled WGS sequence"/>
</dbReference>
<name>A0A0R2CIU6_9LACO</name>
<organism evidence="4 5">
    <name type="scientific">Lacticaseibacillus thailandensis DSM 22698 = JCM 13996</name>
    <dbReference type="NCBI Taxonomy" id="1423810"/>
    <lineage>
        <taxon>Bacteria</taxon>
        <taxon>Bacillati</taxon>
        <taxon>Bacillota</taxon>
        <taxon>Bacilli</taxon>
        <taxon>Lactobacillales</taxon>
        <taxon>Lactobacillaceae</taxon>
        <taxon>Lacticaseibacillus</taxon>
    </lineage>
</organism>
<keyword evidence="5" id="KW-1185">Reference proteome</keyword>
<evidence type="ECO:0000313" key="4">
    <source>
        <dbReference type="EMBL" id="KRM87619.1"/>
    </source>
</evidence>
<dbReference type="PATRIC" id="fig|1423810.4.peg.1164"/>
<dbReference type="STRING" id="1423810.FD19_GL001134"/>
<evidence type="ECO:0000313" key="5">
    <source>
        <dbReference type="Proteomes" id="UP000051789"/>
    </source>
</evidence>